<dbReference type="PROSITE" id="PS51318">
    <property type="entry name" value="TAT"/>
    <property type="match status" value="1"/>
</dbReference>
<dbReference type="EMBL" id="CP054038">
    <property type="protein sequence ID" value="QKJ18540.1"/>
    <property type="molecule type" value="Genomic_DNA"/>
</dbReference>
<sequence length="182" mass="18343">MTSTRRLFPAAAAIAAALFALTACASGPAATETSAPAASSAPAESVGECSGVLVVIETGDLEVEDSPAGSTCIDTDEAIGASDALTEAGITVEGTEEFGDQVVCRVNGVPAEDLAIPAEDGSDYFETCASMPAAFAYWSLFTRPVAGQWGYATEGLATLELQPGESLALLFTLNGEPAAPTS</sequence>
<evidence type="ECO:0000313" key="3">
    <source>
        <dbReference type="Proteomes" id="UP000502498"/>
    </source>
</evidence>
<feature type="chain" id="PRO_5028802499" description="DUF4430 domain-containing protein" evidence="1">
    <location>
        <begin position="26"/>
        <end position="182"/>
    </location>
</feature>
<accession>A0A7D4TE02</accession>
<dbReference type="PROSITE" id="PS51257">
    <property type="entry name" value="PROKAR_LIPOPROTEIN"/>
    <property type="match status" value="1"/>
</dbReference>
<dbReference type="InterPro" id="IPR006311">
    <property type="entry name" value="TAT_signal"/>
</dbReference>
<evidence type="ECO:0000256" key="1">
    <source>
        <dbReference type="SAM" id="SignalP"/>
    </source>
</evidence>
<protein>
    <recommendedName>
        <fullName evidence="4">DUF4430 domain-containing protein</fullName>
    </recommendedName>
</protein>
<reference evidence="2 3" key="1">
    <citation type="submission" date="2020-05" db="EMBL/GenBank/DDBJ databases">
        <title>Strain PA2F3 complete genome.</title>
        <authorList>
            <person name="Kim Y.-S."/>
            <person name="Kim S.-J."/>
            <person name="Jung H.-k."/>
            <person name="Kim S.-E."/>
            <person name="Kim K.-H."/>
        </authorList>
    </citation>
    <scope>NUCLEOTIDE SEQUENCE [LARGE SCALE GENOMIC DNA]</scope>
    <source>
        <strain evidence="2 3">PA2F3</strain>
    </source>
</reference>
<name>A0A7D4TE02_9MICO</name>
<proteinExistence type="predicted"/>
<gene>
    <name evidence="2" type="ORF">HQM25_03495</name>
</gene>
<dbReference type="Proteomes" id="UP000502498">
    <property type="component" value="Chromosome"/>
</dbReference>
<dbReference type="AlphaFoldDB" id="A0A7D4TE02"/>
<feature type="signal peptide" evidence="1">
    <location>
        <begin position="1"/>
        <end position="25"/>
    </location>
</feature>
<evidence type="ECO:0000313" key="2">
    <source>
        <dbReference type="EMBL" id="QKJ18540.1"/>
    </source>
</evidence>
<dbReference type="RefSeq" id="WP_172988981.1">
    <property type="nucleotide sequence ID" value="NZ_CP054038.1"/>
</dbReference>
<keyword evidence="1" id="KW-0732">Signal</keyword>
<evidence type="ECO:0008006" key="4">
    <source>
        <dbReference type="Google" id="ProtNLM"/>
    </source>
</evidence>
<organism evidence="2 3">
    <name type="scientific">Microbacterium hominis</name>
    <dbReference type="NCBI Taxonomy" id="162426"/>
    <lineage>
        <taxon>Bacteria</taxon>
        <taxon>Bacillati</taxon>
        <taxon>Actinomycetota</taxon>
        <taxon>Actinomycetes</taxon>
        <taxon>Micrococcales</taxon>
        <taxon>Microbacteriaceae</taxon>
        <taxon>Microbacterium</taxon>
    </lineage>
</organism>